<feature type="region of interest" description="Disordered" evidence="1">
    <location>
        <begin position="38"/>
        <end position="69"/>
    </location>
</feature>
<sequence>MIGERTFDLCDRLAPAGLKAISCGNGDQAGDAKLLRSRLDDASEKPLKKLKTPEGAARAGGGRQGRGRLVLEKVEAQREQLALRAPSNTDARRRARR</sequence>
<gene>
    <name evidence="2" type="ORF">SOCE26_065970</name>
</gene>
<dbReference type="AlphaFoldDB" id="A0A2L0F0R1"/>
<dbReference type="RefSeq" id="WP_199789382.1">
    <property type="nucleotide sequence ID" value="NZ_CP012673.1"/>
</dbReference>
<dbReference type="Proteomes" id="UP000238348">
    <property type="component" value="Chromosome"/>
</dbReference>
<accession>A0A2L0F0R1</accession>
<evidence type="ECO:0000256" key="1">
    <source>
        <dbReference type="SAM" id="MobiDB-lite"/>
    </source>
</evidence>
<protein>
    <submittedName>
        <fullName evidence="2">Uncharacterized protein</fullName>
    </submittedName>
</protein>
<evidence type="ECO:0000313" key="3">
    <source>
        <dbReference type="Proteomes" id="UP000238348"/>
    </source>
</evidence>
<dbReference type="EMBL" id="CP012673">
    <property type="protein sequence ID" value="AUX45116.1"/>
    <property type="molecule type" value="Genomic_DNA"/>
</dbReference>
<name>A0A2L0F0R1_SORCE</name>
<evidence type="ECO:0000313" key="2">
    <source>
        <dbReference type="EMBL" id="AUX45116.1"/>
    </source>
</evidence>
<reference evidence="2 3" key="1">
    <citation type="submission" date="2015-09" db="EMBL/GenBank/DDBJ databases">
        <title>Sorangium comparison.</title>
        <authorList>
            <person name="Zaburannyi N."/>
            <person name="Bunk B."/>
            <person name="Overmann J."/>
            <person name="Mueller R."/>
        </authorList>
    </citation>
    <scope>NUCLEOTIDE SEQUENCE [LARGE SCALE GENOMIC DNA]</scope>
    <source>
        <strain evidence="2 3">So ce26</strain>
    </source>
</reference>
<proteinExistence type="predicted"/>
<organism evidence="2 3">
    <name type="scientific">Sorangium cellulosum</name>
    <name type="common">Polyangium cellulosum</name>
    <dbReference type="NCBI Taxonomy" id="56"/>
    <lineage>
        <taxon>Bacteria</taxon>
        <taxon>Pseudomonadati</taxon>
        <taxon>Myxococcota</taxon>
        <taxon>Polyangia</taxon>
        <taxon>Polyangiales</taxon>
        <taxon>Polyangiaceae</taxon>
        <taxon>Sorangium</taxon>
    </lineage>
</organism>
<feature type="compositionally biased region" description="Basic and acidic residues" evidence="1">
    <location>
        <begin position="38"/>
        <end position="47"/>
    </location>
</feature>